<protein>
    <submittedName>
        <fullName evidence="1">Uncharacterized protein</fullName>
    </submittedName>
</protein>
<name>A0ACB0Y610_MELEN</name>
<keyword evidence="2" id="KW-1185">Reference proteome</keyword>
<dbReference type="Proteomes" id="UP001497535">
    <property type="component" value="Unassembled WGS sequence"/>
</dbReference>
<reference evidence="1" key="1">
    <citation type="submission" date="2023-11" db="EMBL/GenBank/DDBJ databases">
        <authorList>
            <person name="Poullet M."/>
        </authorList>
    </citation>
    <scope>NUCLEOTIDE SEQUENCE</scope>
    <source>
        <strain evidence="1">E1834</strain>
    </source>
</reference>
<organism evidence="1 2">
    <name type="scientific">Meloidogyne enterolobii</name>
    <name type="common">Root-knot nematode worm</name>
    <name type="synonym">Meloidogyne mayaguensis</name>
    <dbReference type="NCBI Taxonomy" id="390850"/>
    <lineage>
        <taxon>Eukaryota</taxon>
        <taxon>Metazoa</taxon>
        <taxon>Ecdysozoa</taxon>
        <taxon>Nematoda</taxon>
        <taxon>Chromadorea</taxon>
        <taxon>Rhabditida</taxon>
        <taxon>Tylenchina</taxon>
        <taxon>Tylenchomorpha</taxon>
        <taxon>Tylenchoidea</taxon>
        <taxon>Meloidogynidae</taxon>
        <taxon>Meloidogyninae</taxon>
        <taxon>Meloidogyne</taxon>
    </lineage>
</organism>
<gene>
    <name evidence="1" type="ORF">MENTE1834_LOCUS7865</name>
</gene>
<comment type="caution">
    <text evidence="1">The sequence shown here is derived from an EMBL/GenBank/DDBJ whole genome shotgun (WGS) entry which is preliminary data.</text>
</comment>
<proteinExistence type="predicted"/>
<sequence length="96" mass="11349">MKENEKEEENIYENLHSIKLNISEEDMSKISLIENNFVLIENSLKDLSGDSKLFEECNGMILLKLGYDKNEFVSQLVEEMSKIMWNLDFKCMLFFI</sequence>
<accession>A0ACB0Y610</accession>
<dbReference type="EMBL" id="CAVMJV010000006">
    <property type="protein sequence ID" value="CAK5032557.1"/>
    <property type="molecule type" value="Genomic_DNA"/>
</dbReference>
<evidence type="ECO:0000313" key="2">
    <source>
        <dbReference type="Proteomes" id="UP001497535"/>
    </source>
</evidence>
<evidence type="ECO:0000313" key="1">
    <source>
        <dbReference type="EMBL" id="CAK5032557.1"/>
    </source>
</evidence>